<gene>
    <name evidence="1" type="ORF">FEF65_00115</name>
</gene>
<dbReference type="EMBL" id="VBRY01000001">
    <property type="protein sequence ID" value="TLS68947.1"/>
    <property type="molecule type" value="Genomic_DNA"/>
</dbReference>
<sequence>MNNKVIYSILTLCIVFVVSTSTAGKGGFSPEYLKNIELRYGKAAMQRIADWQELIDDDRGSREWSIINDVNEFFNRIPYISDAQHWHREDYWATPVELLATNGGDCEDYSIAKYFTLLELGIPDERLRITYVKALRFNQAHMVLAYYEEPESDPLILDNLVDRIKPASSRTDLLPIYSFNGSNLWMSKERGQGRMTAMEGGSQRINLWRDLNVRMDQERQRGSSFTAKNMTN</sequence>
<reference evidence="1 2" key="1">
    <citation type="journal article" date="2019" name="Appl. Environ. Microbiol.">
        <title>Environmental Evidence and Genomic Insight of Iron-oxidizing Bacteria Preference Towards More Corrosion Resistant Stainless Steel at Higher Salinities.</title>
        <authorList>
            <person name="Garrison C.E."/>
            <person name="Price K.A."/>
            <person name="Field E.K."/>
        </authorList>
    </citation>
    <scope>NUCLEOTIDE SEQUENCE [LARGE SCALE GENOMIC DNA]</scope>
    <source>
        <strain evidence="1 2">P3</strain>
    </source>
</reference>
<accession>A0A5R9GYE6</accession>
<dbReference type="Pfam" id="PF06035">
    <property type="entry name" value="Peptidase_C93"/>
    <property type="match status" value="1"/>
</dbReference>
<proteinExistence type="predicted"/>
<keyword evidence="2" id="KW-1185">Reference proteome</keyword>
<protein>
    <submittedName>
        <fullName evidence="1">Sulfate adenylyltransferase</fullName>
    </submittedName>
</protein>
<name>A0A5R9GYE6_9PROT</name>
<comment type="caution">
    <text evidence="1">The sequence shown here is derived from an EMBL/GenBank/DDBJ whole genome shotgun (WGS) entry which is preliminary data.</text>
</comment>
<dbReference type="AlphaFoldDB" id="A0A5R9GYE6"/>
<dbReference type="PANTHER" id="PTHR39327">
    <property type="match status" value="1"/>
</dbReference>
<evidence type="ECO:0000313" key="1">
    <source>
        <dbReference type="EMBL" id="TLS68947.1"/>
    </source>
</evidence>
<dbReference type="Gene3D" id="3.10.620.30">
    <property type="match status" value="1"/>
</dbReference>
<evidence type="ECO:0000313" key="2">
    <source>
        <dbReference type="Proteomes" id="UP000306585"/>
    </source>
</evidence>
<keyword evidence="1" id="KW-0548">Nucleotidyltransferase</keyword>
<organism evidence="1 2">
    <name type="scientific">Mariprofundus erugo</name>
    <dbReference type="NCBI Taxonomy" id="2528639"/>
    <lineage>
        <taxon>Bacteria</taxon>
        <taxon>Pseudomonadati</taxon>
        <taxon>Pseudomonadota</taxon>
        <taxon>Candidatius Mariprofundia</taxon>
        <taxon>Mariprofundales</taxon>
        <taxon>Mariprofundaceae</taxon>
        <taxon>Mariprofundus</taxon>
    </lineage>
</organism>
<dbReference type="Proteomes" id="UP000306585">
    <property type="component" value="Unassembled WGS sequence"/>
</dbReference>
<dbReference type="PANTHER" id="PTHR39327:SF1">
    <property type="entry name" value="BLR5470 PROTEIN"/>
    <property type="match status" value="1"/>
</dbReference>
<dbReference type="GO" id="GO:0016779">
    <property type="term" value="F:nucleotidyltransferase activity"/>
    <property type="evidence" value="ECO:0007669"/>
    <property type="project" value="UniProtKB-KW"/>
</dbReference>
<keyword evidence="1" id="KW-0808">Transferase</keyword>
<dbReference type="InterPro" id="IPR010319">
    <property type="entry name" value="Transglutaminase-like_Cys_pept"/>
</dbReference>